<dbReference type="AlphaFoldDB" id="A0A1H9MEF9"/>
<dbReference type="PANTHER" id="PTHR12592">
    <property type="entry name" value="ATP-DEPENDENT (S)-NAD(P)H-HYDRATE DEHYDRATASE FAMILY MEMBER"/>
    <property type="match status" value="1"/>
</dbReference>
<dbReference type="RefSeq" id="WP_089747031.1">
    <property type="nucleotide sequence ID" value="NZ_FOGF01000026.1"/>
</dbReference>
<evidence type="ECO:0000256" key="6">
    <source>
        <dbReference type="HAMAP-Rule" id="MF_01965"/>
    </source>
</evidence>
<feature type="binding site" evidence="6">
    <location>
        <position position="216"/>
    </location>
    <ligand>
        <name>AMP</name>
        <dbReference type="ChEBI" id="CHEBI:456215"/>
    </ligand>
</feature>
<dbReference type="EC" id="4.2.1.136" evidence="6"/>
<dbReference type="CDD" id="cd01171">
    <property type="entry name" value="YXKO-related"/>
    <property type="match status" value="1"/>
</dbReference>
<comment type="catalytic activity">
    <reaction evidence="6">
        <text>(6S)-NADHX + ADP = AMP + phosphate + NADH + H(+)</text>
        <dbReference type="Rhea" id="RHEA:32223"/>
        <dbReference type="ChEBI" id="CHEBI:15378"/>
        <dbReference type="ChEBI" id="CHEBI:43474"/>
        <dbReference type="ChEBI" id="CHEBI:57945"/>
        <dbReference type="ChEBI" id="CHEBI:64074"/>
        <dbReference type="ChEBI" id="CHEBI:456215"/>
        <dbReference type="ChEBI" id="CHEBI:456216"/>
        <dbReference type="EC" id="4.2.1.136"/>
    </reaction>
</comment>
<keyword evidence="8" id="KW-0808">Transferase</keyword>
<evidence type="ECO:0000256" key="1">
    <source>
        <dbReference type="ARBA" id="ARBA00022741"/>
    </source>
</evidence>
<keyword evidence="4 6" id="KW-0520">NAD</keyword>
<comment type="catalytic activity">
    <reaction evidence="6">
        <text>(6S)-NADPHX + ADP = AMP + phosphate + NADPH + H(+)</text>
        <dbReference type="Rhea" id="RHEA:32235"/>
        <dbReference type="ChEBI" id="CHEBI:15378"/>
        <dbReference type="ChEBI" id="CHEBI:43474"/>
        <dbReference type="ChEBI" id="CHEBI:57783"/>
        <dbReference type="ChEBI" id="CHEBI:64076"/>
        <dbReference type="ChEBI" id="CHEBI:456215"/>
        <dbReference type="ChEBI" id="CHEBI:456216"/>
        <dbReference type="EC" id="4.2.1.136"/>
    </reaction>
</comment>
<evidence type="ECO:0000313" key="9">
    <source>
        <dbReference type="Proteomes" id="UP000198556"/>
    </source>
</evidence>
<dbReference type="HAMAP" id="MF_01965">
    <property type="entry name" value="NADHX_dehydratase"/>
    <property type="match status" value="1"/>
</dbReference>
<proteinExistence type="inferred from homology"/>
<dbReference type="PANTHER" id="PTHR12592:SF0">
    <property type="entry name" value="ATP-DEPENDENT (S)-NAD(P)H-HYDRATE DEHYDRATASE"/>
    <property type="match status" value="1"/>
</dbReference>
<sequence length="276" mass="29896">MYDLMFDAVQGLLPTREVQSFKGTYGRIAIIAGNEEMGGAGILASSSALYSGAGLVTTYTAPCNHAALHARLPEAMVKDWQLLIQHADTLANYNVILIGPGLGINEFSTLLVSQVIQEATPEQVLIMDASAIRIWAELDFPTINSQVVFTPHLGEFSAISSIEIEQITLENSRLFLEEKAPHGILVLKSHETKIVTSVDCWRNTLGNPGMAIGGTGDVLAGMIAGFTPQTNSLLDAVKSAVYTHSYIGDLIACKEHIVLPSRLIEKIPETMYTLFH</sequence>
<dbReference type="NCBIfam" id="TIGR00196">
    <property type="entry name" value="yjeF_cterm"/>
    <property type="match status" value="1"/>
</dbReference>
<dbReference type="EMBL" id="FOGF01000026">
    <property type="protein sequence ID" value="SER22024.1"/>
    <property type="molecule type" value="Genomic_DNA"/>
</dbReference>
<dbReference type="GO" id="GO:0052855">
    <property type="term" value="F:ADP-dependent NAD(P)H-hydrate dehydratase activity"/>
    <property type="evidence" value="ECO:0007669"/>
    <property type="project" value="UniProtKB-UniRule"/>
</dbReference>
<comment type="subunit">
    <text evidence="6">Homotetramer.</text>
</comment>
<gene>
    <name evidence="6" type="primary">nnrD</name>
    <name evidence="8" type="ORF">SAMN05421767_12629</name>
</gene>
<keyword evidence="5 6" id="KW-0456">Lyase</keyword>
<dbReference type="SUPFAM" id="SSF53613">
    <property type="entry name" value="Ribokinase-like"/>
    <property type="match status" value="1"/>
</dbReference>
<dbReference type="PROSITE" id="PS01049">
    <property type="entry name" value="YJEF_C_1"/>
    <property type="match status" value="1"/>
</dbReference>
<accession>A0A1H9MEF9</accession>
<evidence type="ECO:0000256" key="5">
    <source>
        <dbReference type="ARBA" id="ARBA00023239"/>
    </source>
</evidence>
<evidence type="ECO:0000256" key="4">
    <source>
        <dbReference type="ARBA" id="ARBA00023027"/>
    </source>
</evidence>
<feature type="binding site" evidence="6">
    <location>
        <position position="101"/>
    </location>
    <ligand>
        <name>(6S)-NADPHX</name>
        <dbReference type="ChEBI" id="CHEBI:64076"/>
    </ligand>
</feature>
<feature type="binding site" evidence="6">
    <location>
        <begin position="188"/>
        <end position="192"/>
    </location>
    <ligand>
        <name>AMP</name>
        <dbReference type="ChEBI" id="CHEBI:456215"/>
    </ligand>
</feature>
<dbReference type="Gene3D" id="3.40.1190.20">
    <property type="match status" value="1"/>
</dbReference>
<keyword evidence="8" id="KW-0418">Kinase</keyword>
<dbReference type="GO" id="GO:0005524">
    <property type="term" value="F:ATP binding"/>
    <property type="evidence" value="ECO:0007669"/>
    <property type="project" value="UniProtKB-KW"/>
</dbReference>
<dbReference type="STRING" id="137733.SAMN05421767_12629"/>
<dbReference type="PROSITE" id="PS01050">
    <property type="entry name" value="YJEF_C_2"/>
    <property type="match status" value="1"/>
</dbReference>
<dbReference type="InterPro" id="IPR017953">
    <property type="entry name" value="Carbohydrate_kinase_pred_CS"/>
</dbReference>
<evidence type="ECO:0000256" key="3">
    <source>
        <dbReference type="ARBA" id="ARBA00022857"/>
    </source>
</evidence>
<keyword evidence="9" id="KW-1185">Reference proteome</keyword>
<dbReference type="InterPro" id="IPR000631">
    <property type="entry name" value="CARKD"/>
</dbReference>
<feature type="binding site" evidence="6">
    <location>
        <position position="152"/>
    </location>
    <ligand>
        <name>(6S)-NADPHX</name>
        <dbReference type="ChEBI" id="CHEBI:64076"/>
    </ligand>
</feature>
<comment type="function">
    <text evidence="6">Catalyzes the dehydration of the S-form of NAD(P)HX at the expense of ADP, which is converted to AMP. Together with NAD(P)HX epimerase, which catalyzes the epimerization of the S- and R-forms, the enzyme allows the repair of both epimers of NAD(P)HX, a damaged form of NAD(P)H that is a result of enzymatic or heat-dependent hydration.</text>
</comment>
<dbReference type="OrthoDB" id="9806925at2"/>
<dbReference type="GO" id="GO:0016301">
    <property type="term" value="F:kinase activity"/>
    <property type="evidence" value="ECO:0007669"/>
    <property type="project" value="UniProtKB-KW"/>
</dbReference>
<organism evidence="8 9">
    <name type="scientific">Granulicatella balaenopterae</name>
    <dbReference type="NCBI Taxonomy" id="137733"/>
    <lineage>
        <taxon>Bacteria</taxon>
        <taxon>Bacillati</taxon>
        <taxon>Bacillota</taxon>
        <taxon>Bacilli</taxon>
        <taxon>Lactobacillales</taxon>
        <taxon>Carnobacteriaceae</taxon>
        <taxon>Granulicatella</taxon>
    </lineage>
</organism>
<feature type="domain" description="YjeF C-terminal" evidence="7">
    <location>
        <begin position="5"/>
        <end position="274"/>
    </location>
</feature>
<evidence type="ECO:0000313" key="8">
    <source>
        <dbReference type="EMBL" id="SER22024.1"/>
    </source>
</evidence>
<name>A0A1H9MEF9_9LACT</name>
<feature type="binding site" evidence="6">
    <location>
        <position position="40"/>
    </location>
    <ligand>
        <name>(6S)-NADPHX</name>
        <dbReference type="ChEBI" id="CHEBI:64076"/>
    </ligand>
</feature>
<dbReference type="GO" id="GO:0110051">
    <property type="term" value="P:metabolite repair"/>
    <property type="evidence" value="ECO:0007669"/>
    <property type="project" value="TreeGrafter"/>
</dbReference>
<dbReference type="GO" id="GO:0052856">
    <property type="term" value="F:NAD(P)HX epimerase activity"/>
    <property type="evidence" value="ECO:0007669"/>
    <property type="project" value="TreeGrafter"/>
</dbReference>
<dbReference type="GO" id="GO:0046496">
    <property type="term" value="P:nicotinamide nucleotide metabolic process"/>
    <property type="evidence" value="ECO:0007669"/>
    <property type="project" value="UniProtKB-UniRule"/>
</dbReference>
<protein>
    <recommendedName>
        <fullName evidence="6">ADP-dependent (S)-NAD(P)H-hydrate dehydratase</fullName>
        <ecNumber evidence="6">4.2.1.136</ecNumber>
    </recommendedName>
    <alternativeName>
        <fullName evidence="6">ADP-dependent NAD(P)HX dehydratase</fullName>
    </alternativeName>
</protein>
<dbReference type="Pfam" id="PF01256">
    <property type="entry name" value="Carb_kinase"/>
    <property type="match status" value="1"/>
</dbReference>
<dbReference type="Proteomes" id="UP000198556">
    <property type="component" value="Unassembled WGS sequence"/>
</dbReference>
<evidence type="ECO:0000259" key="7">
    <source>
        <dbReference type="PROSITE" id="PS51383"/>
    </source>
</evidence>
<dbReference type="InterPro" id="IPR029056">
    <property type="entry name" value="Ribokinase-like"/>
</dbReference>
<evidence type="ECO:0000256" key="2">
    <source>
        <dbReference type="ARBA" id="ARBA00022840"/>
    </source>
</evidence>
<keyword evidence="2 6" id="KW-0067">ATP-binding</keyword>
<comment type="similarity">
    <text evidence="6">Belongs to the NnrD/CARKD family.</text>
</comment>
<dbReference type="PROSITE" id="PS51383">
    <property type="entry name" value="YJEF_C_3"/>
    <property type="match status" value="1"/>
</dbReference>
<reference evidence="8 9" key="1">
    <citation type="submission" date="2016-10" db="EMBL/GenBank/DDBJ databases">
        <authorList>
            <person name="de Groot N.N."/>
        </authorList>
    </citation>
    <scope>NUCLEOTIDE SEQUENCE [LARGE SCALE GENOMIC DNA]</scope>
    <source>
        <strain evidence="8 9">DSM 15827</strain>
    </source>
</reference>
<keyword evidence="1 6" id="KW-0547">Nucleotide-binding</keyword>
<comment type="cofactor">
    <cofactor evidence="6">
        <name>Mg(2+)</name>
        <dbReference type="ChEBI" id="CHEBI:18420"/>
    </cofactor>
</comment>
<feature type="binding site" evidence="6">
    <location>
        <position position="217"/>
    </location>
    <ligand>
        <name>(6S)-NADPHX</name>
        <dbReference type="ChEBI" id="CHEBI:64076"/>
    </ligand>
</feature>
<keyword evidence="3 6" id="KW-0521">NADP</keyword>